<name>A0ABP5WW48_9ACTN</name>
<gene>
    <name evidence="1" type="ORF">GCM10010191_61050</name>
</gene>
<dbReference type="RefSeq" id="WP_344593568.1">
    <property type="nucleotide sequence ID" value="NZ_BAAARW010000022.1"/>
</dbReference>
<keyword evidence="2" id="KW-1185">Reference proteome</keyword>
<protein>
    <submittedName>
        <fullName evidence="1">Uncharacterized protein</fullName>
    </submittedName>
</protein>
<proteinExistence type="predicted"/>
<evidence type="ECO:0000313" key="2">
    <source>
        <dbReference type="Proteomes" id="UP001501231"/>
    </source>
</evidence>
<accession>A0ABP5WW48</accession>
<reference evidence="2" key="1">
    <citation type="journal article" date="2019" name="Int. J. Syst. Evol. Microbiol.">
        <title>The Global Catalogue of Microorganisms (GCM) 10K type strain sequencing project: providing services to taxonomists for standard genome sequencing and annotation.</title>
        <authorList>
            <consortium name="The Broad Institute Genomics Platform"/>
            <consortium name="The Broad Institute Genome Sequencing Center for Infectious Disease"/>
            <person name="Wu L."/>
            <person name="Ma J."/>
        </authorList>
    </citation>
    <scope>NUCLEOTIDE SEQUENCE [LARGE SCALE GENOMIC DNA]</scope>
    <source>
        <strain evidence="2">JCM 3325</strain>
    </source>
</reference>
<evidence type="ECO:0000313" key="1">
    <source>
        <dbReference type="EMBL" id="GAA2437808.1"/>
    </source>
</evidence>
<comment type="caution">
    <text evidence="1">The sequence shown here is derived from an EMBL/GenBank/DDBJ whole genome shotgun (WGS) entry which is preliminary data.</text>
</comment>
<organism evidence="1 2">
    <name type="scientific">Actinomadura vinacea</name>
    <dbReference type="NCBI Taxonomy" id="115336"/>
    <lineage>
        <taxon>Bacteria</taxon>
        <taxon>Bacillati</taxon>
        <taxon>Actinomycetota</taxon>
        <taxon>Actinomycetes</taxon>
        <taxon>Streptosporangiales</taxon>
        <taxon>Thermomonosporaceae</taxon>
        <taxon>Actinomadura</taxon>
    </lineage>
</organism>
<dbReference type="Proteomes" id="UP001501231">
    <property type="component" value="Unassembled WGS sequence"/>
</dbReference>
<sequence>MRVANLDGRLALLTGSGALDVEHASGGRFGAVPQDVYARWAEFVSWAATASGGTPYDPDRLGLPVARPADRCRLGRGEGRLVVGRSNMERPVQLCGERAVVSGRAGTCTASR</sequence>
<dbReference type="EMBL" id="BAAARW010000022">
    <property type="protein sequence ID" value="GAA2437808.1"/>
    <property type="molecule type" value="Genomic_DNA"/>
</dbReference>